<evidence type="ECO:0000313" key="3">
    <source>
        <dbReference type="Proteomes" id="UP001431783"/>
    </source>
</evidence>
<proteinExistence type="predicted"/>
<dbReference type="Proteomes" id="UP001431783">
    <property type="component" value="Unassembled WGS sequence"/>
</dbReference>
<gene>
    <name evidence="2" type="ORF">WA026_017606</name>
</gene>
<organism evidence="2 3">
    <name type="scientific">Henosepilachna vigintioctopunctata</name>
    <dbReference type="NCBI Taxonomy" id="420089"/>
    <lineage>
        <taxon>Eukaryota</taxon>
        <taxon>Metazoa</taxon>
        <taxon>Ecdysozoa</taxon>
        <taxon>Arthropoda</taxon>
        <taxon>Hexapoda</taxon>
        <taxon>Insecta</taxon>
        <taxon>Pterygota</taxon>
        <taxon>Neoptera</taxon>
        <taxon>Endopterygota</taxon>
        <taxon>Coleoptera</taxon>
        <taxon>Polyphaga</taxon>
        <taxon>Cucujiformia</taxon>
        <taxon>Coccinelloidea</taxon>
        <taxon>Coccinellidae</taxon>
        <taxon>Epilachninae</taxon>
        <taxon>Epilachnini</taxon>
        <taxon>Henosepilachna</taxon>
    </lineage>
</organism>
<feature type="domain" description="Reverse transcriptase" evidence="1">
    <location>
        <begin position="5"/>
        <end position="88"/>
    </location>
</feature>
<comment type="caution">
    <text evidence="2">The sequence shown here is derived from an EMBL/GenBank/DDBJ whole genome shotgun (WGS) entry which is preliminary data.</text>
</comment>
<dbReference type="InterPro" id="IPR000477">
    <property type="entry name" value="RT_dom"/>
</dbReference>
<dbReference type="EMBL" id="JARQZJ010000101">
    <property type="protein sequence ID" value="KAK9886686.1"/>
    <property type="molecule type" value="Genomic_DNA"/>
</dbReference>
<sequence>MITAIKNNIIVPNQSGFREQHSSESVVVSIADDLLSAIYNGSYVLAVFVDFKRAFETVDIEILLKKLENIGLRNKALNWFRSYMSNRVQRVLYKNCVSEIF</sequence>
<protein>
    <recommendedName>
        <fullName evidence="1">Reverse transcriptase domain-containing protein</fullName>
    </recommendedName>
</protein>
<dbReference type="Pfam" id="PF00078">
    <property type="entry name" value="RVT_1"/>
    <property type="match status" value="1"/>
</dbReference>
<evidence type="ECO:0000313" key="2">
    <source>
        <dbReference type="EMBL" id="KAK9886686.1"/>
    </source>
</evidence>
<accession>A0AAW1V0M2</accession>
<evidence type="ECO:0000259" key="1">
    <source>
        <dbReference type="Pfam" id="PF00078"/>
    </source>
</evidence>
<dbReference type="PANTHER" id="PTHR33332">
    <property type="entry name" value="REVERSE TRANSCRIPTASE DOMAIN-CONTAINING PROTEIN"/>
    <property type="match status" value="1"/>
</dbReference>
<reference evidence="2 3" key="1">
    <citation type="submission" date="2023-03" db="EMBL/GenBank/DDBJ databases">
        <title>Genome insight into feeding habits of ladybird beetles.</title>
        <authorList>
            <person name="Li H.-S."/>
            <person name="Huang Y.-H."/>
            <person name="Pang H."/>
        </authorList>
    </citation>
    <scope>NUCLEOTIDE SEQUENCE [LARGE SCALE GENOMIC DNA]</scope>
    <source>
        <strain evidence="2">SYSU_2023b</strain>
        <tissue evidence="2">Whole body</tissue>
    </source>
</reference>
<dbReference type="AlphaFoldDB" id="A0AAW1V0M2"/>
<keyword evidence="3" id="KW-1185">Reference proteome</keyword>
<name>A0AAW1V0M2_9CUCU</name>